<dbReference type="InterPro" id="IPR000847">
    <property type="entry name" value="LysR_HTH_N"/>
</dbReference>
<name>A0ABY8QW29_9MICO</name>
<dbReference type="Proteomes" id="UP001209083">
    <property type="component" value="Chromosome"/>
</dbReference>
<dbReference type="PANTHER" id="PTHR30346:SF29">
    <property type="entry name" value="LYSR SUBSTRATE-BINDING"/>
    <property type="match status" value="1"/>
</dbReference>
<accession>A0ABY8QW29</accession>
<evidence type="ECO:0000259" key="5">
    <source>
        <dbReference type="PROSITE" id="PS50931"/>
    </source>
</evidence>
<evidence type="ECO:0000256" key="3">
    <source>
        <dbReference type="ARBA" id="ARBA00023125"/>
    </source>
</evidence>
<keyword evidence="2" id="KW-0805">Transcription regulation</keyword>
<keyword evidence="4" id="KW-0804">Transcription</keyword>
<dbReference type="EMBL" id="CP090958">
    <property type="protein sequence ID" value="WGW12416.1"/>
    <property type="molecule type" value="Genomic_DNA"/>
</dbReference>
<proteinExistence type="inferred from homology"/>
<evidence type="ECO:0000256" key="1">
    <source>
        <dbReference type="ARBA" id="ARBA00009437"/>
    </source>
</evidence>
<evidence type="ECO:0000313" key="6">
    <source>
        <dbReference type="EMBL" id="WGW12416.1"/>
    </source>
</evidence>
<reference evidence="6 7" key="1">
    <citation type="submission" date="2023-05" db="EMBL/GenBank/DDBJ databases">
        <title>Lithophilousrod everest ZFBP1038 complete genpme.</title>
        <authorList>
            <person name="Tian M."/>
        </authorList>
    </citation>
    <scope>NUCLEOTIDE SEQUENCE [LARGE SCALE GENOMIC DNA]</scope>
    <source>
        <strain evidence="6 7">ZFBP1038</strain>
    </source>
</reference>
<dbReference type="InterPro" id="IPR036390">
    <property type="entry name" value="WH_DNA-bd_sf"/>
</dbReference>
<dbReference type="InterPro" id="IPR005119">
    <property type="entry name" value="LysR_subst-bd"/>
</dbReference>
<dbReference type="InterPro" id="IPR036388">
    <property type="entry name" value="WH-like_DNA-bd_sf"/>
</dbReference>
<dbReference type="Gene3D" id="3.40.190.10">
    <property type="entry name" value="Periplasmic binding protein-like II"/>
    <property type="match status" value="2"/>
</dbReference>
<dbReference type="Pfam" id="PF03466">
    <property type="entry name" value="LysR_substrate"/>
    <property type="match status" value="1"/>
</dbReference>
<evidence type="ECO:0000256" key="4">
    <source>
        <dbReference type="ARBA" id="ARBA00023163"/>
    </source>
</evidence>
<feature type="domain" description="HTH lysR-type" evidence="5">
    <location>
        <begin position="3"/>
        <end position="60"/>
    </location>
</feature>
<dbReference type="Gene3D" id="1.10.10.10">
    <property type="entry name" value="Winged helix-like DNA-binding domain superfamily/Winged helix DNA-binding domain"/>
    <property type="match status" value="1"/>
</dbReference>
<dbReference type="SUPFAM" id="SSF53850">
    <property type="entry name" value="Periplasmic binding protein-like II"/>
    <property type="match status" value="1"/>
</dbReference>
<sequence length="304" mass="33030">MSWTLNQMRTFQALSQRGTMAAAAEALGYSIGAVSQQMAALEASVPRQLFLRDGRNLLLTDAGHVLVRHVEAILNAEAEARAAMSEDEQQQSTELRLGVFGSAAVTLVPRGLLLLQESAPNIRVHTQEIGVDQMTMAVVRGAVDLALGVDYPDAPETPQRGTTIIPLEEEEMLMALPYAADTFEVPSSPARRRKLARESDWILAPPDSYLGRAMRVACVRSGFEPRVVHQVTDSAVAIALAEAGVGITPVARRMLQLRSTKSALMPFPKSTRRRIVLVVRTASLERHSVTAVAEAFKRAAVDEP</sequence>
<dbReference type="SUPFAM" id="SSF46785">
    <property type="entry name" value="Winged helix' DNA-binding domain"/>
    <property type="match status" value="1"/>
</dbReference>
<dbReference type="PANTHER" id="PTHR30346">
    <property type="entry name" value="TRANSCRIPTIONAL DUAL REGULATOR HCAR-RELATED"/>
    <property type="match status" value="1"/>
</dbReference>
<dbReference type="PROSITE" id="PS50931">
    <property type="entry name" value="HTH_LYSR"/>
    <property type="match status" value="1"/>
</dbReference>
<keyword evidence="3" id="KW-0238">DNA-binding</keyword>
<evidence type="ECO:0000256" key="2">
    <source>
        <dbReference type="ARBA" id="ARBA00023015"/>
    </source>
</evidence>
<dbReference type="RefSeq" id="WP_349639216.1">
    <property type="nucleotide sequence ID" value="NZ_CP090958.1"/>
</dbReference>
<dbReference type="Pfam" id="PF00126">
    <property type="entry name" value="HTH_1"/>
    <property type="match status" value="1"/>
</dbReference>
<comment type="similarity">
    <text evidence="1">Belongs to the LysR transcriptional regulatory family.</text>
</comment>
<protein>
    <submittedName>
        <fullName evidence="6">LysR family transcriptional regulator</fullName>
    </submittedName>
</protein>
<evidence type="ECO:0000313" key="7">
    <source>
        <dbReference type="Proteomes" id="UP001209083"/>
    </source>
</evidence>
<gene>
    <name evidence="6" type="ORF">LWF01_01200</name>
</gene>
<keyword evidence="7" id="KW-1185">Reference proteome</keyword>
<organism evidence="6 7">
    <name type="scientific">Saxibacter everestensis</name>
    <dbReference type="NCBI Taxonomy" id="2909229"/>
    <lineage>
        <taxon>Bacteria</taxon>
        <taxon>Bacillati</taxon>
        <taxon>Actinomycetota</taxon>
        <taxon>Actinomycetes</taxon>
        <taxon>Micrococcales</taxon>
        <taxon>Brevibacteriaceae</taxon>
        <taxon>Saxibacter</taxon>
    </lineage>
</organism>